<evidence type="ECO:0000313" key="1">
    <source>
        <dbReference type="EMBL" id="KAG2286417.1"/>
    </source>
</evidence>
<reference evidence="1 2" key="1">
    <citation type="submission" date="2020-02" db="EMBL/GenBank/DDBJ databases">
        <authorList>
            <person name="Ma Q."/>
            <person name="Huang Y."/>
            <person name="Song X."/>
            <person name="Pei D."/>
        </authorList>
    </citation>
    <scope>NUCLEOTIDE SEQUENCE [LARGE SCALE GENOMIC DNA]</scope>
    <source>
        <strain evidence="1">Sxm20200214</strain>
        <tissue evidence="1">Leaf</tissue>
    </source>
</reference>
<organism evidence="1 2">
    <name type="scientific">Brassica carinata</name>
    <name type="common">Ethiopian mustard</name>
    <name type="synonym">Abyssinian cabbage</name>
    <dbReference type="NCBI Taxonomy" id="52824"/>
    <lineage>
        <taxon>Eukaryota</taxon>
        <taxon>Viridiplantae</taxon>
        <taxon>Streptophyta</taxon>
        <taxon>Embryophyta</taxon>
        <taxon>Tracheophyta</taxon>
        <taxon>Spermatophyta</taxon>
        <taxon>Magnoliopsida</taxon>
        <taxon>eudicotyledons</taxon>
        <taxon>Gunneridae</taxon>
        <taxon>Pentapetalae</taxon>
        <taxon>rosids</taxon>
        <taxon>malvids</taxon>
        <taxon>Brassicales</taxon>
        <taxon>Brassicaceae</taxon>
        <taxon>Brassiceae</taxon>
        <taxon>Brassica</taxon>
    </lineage>
</organism>
<keyword evidence="2" id="KW-1185">Reference proteome</keyword>
<protein>
    <submittedName>
        <fullName evidence="1">Uncharacterized protein</fullName>
    </submittedName>
</protein>
<comment type="caution">
    <text evidence="1">The sequence shown here is derived from an EMBL/GenBank/DDBJ whole genome shotgun (WGS) entry which is preliminary data.</text>
</comment>
<name>A0A8X7REA7_BRACI</name>
<accession>A0A8X7REA7</accession>
<dbReference type="AlphaFoldDB" id="A0A8X7REA7"/>
<evidence type="ECO:0000313" key="2">
    <source>
        <dbReference type="Proteomes" id="UP000886595"/>
    </source>
</evidence>
<sequence length="177" mass="19568">MKHWINKWFLEHQCDASTSLSKKKKENPSCRSRWVVDGFLGSGPPPPVAALFFLASPCFLSRCSEGLRHRGSRSGAASLRTPEKRGGGVDVRFLRLGVVVEVSIWRQIWIPEVDPSPSSASSTFRSRRGSGNLWRLLVVSSPNKARLGVSGCTRLRRMMFVRGGCGLGGLHELFLTT</sequence>
<gene>
    <name evidence="1" type="ORF">Bca52824_046021</name>
</gene>
<dbReference type="EMBL" id="JAAMPC010000010">
    <property type="protein sequence ID" value="KAG2286417.1"/>
    <property type="molecule type" value="Genomic_DNA"/>
</dbReference>
<proteinExistence type="predicted"/>
<dbReference type="OrthoDB" id="10588017at2759"/>
<dbReference type="Proteomes" id="UP000886595">
    <property type="component" value="Unassembled WGS sequence"/>
</dbReference>